<organism evidence="2 4">
    <name type="scientific">Brucella tritici</name>
    <dbReference type="NCBI Taxonomy" id="94626"/>
    <lineage>
        <taxon>Bacteria</taxon>
        <taxon>Pseudomonadati</taxon>
        <taxon>Pseudomonadota</taxon>
        <taxon>Alphaproteobacteria</taxon>
        <taxon>Hyphomicrobiales</taxon>
        <taxon>Brucellaceae</taxon>
        <taxon>Brucella/Ochrobactrum group</taxon>
        <taxon>Brucella</taxon>
    </lineage>
</organism>
<name>A0A7X6JA39_9HYPH</name>
<dbReference type="Proteomes" id="UP000558475">
    <property type="component" value="Unassembled WGS sequence"/>
</dbReference>
<dbReference type="RefSeq" id="WP_151677326.1">
    <property type="nucleotide sequence ID" value="NZ_WBWA01000003.1"/>
</dbReference>
<sequence>MQSPTIDELKARVEAATSAKMAADAALIDARADIKKAVLSASGYLGKLIISKRCPAGFIADDGDVICTTAKVFRLSGFALNNDGKPGLQRRHVYPDQIIEIREAPQGQAK</sequence>
<dbReference type="AlphaFoldDB" id="A0A7X6JA39"/>
<dbReference type="EMBL" id="JAAXZB010000001">
    <property type="protein sequence ID" value="NKW09434.1"/>
    <property type="molecule type" value="Genomic_DNA"/>
</dbReference>
<comment type="caution">
    <text evidence="2">The sequence shown here is derived from an EMBL/GenBank/DDBJ whole genome shotgun (WGS) entry which is preliminary data.</text>
</comment>
<evidence type="ECO:0000313" key="2">
    <source>
        <dbReference type="EMBL" id="NKW09434.1"/>
    </source>
</evidence>
<gene>
    <name evidence="1" type="ORF">F9K91_05005</name>
    <name evidence="2" type="ORF">HGG76_05930</name>
</gene>
<reference evidence="2 4" key="2">
    <citation type="submission" date="2020-04" db="EMBL/GenBank/DDBJ databases">
        <title>Whole genome sequencing of clinical and environmental type strains of Ochrobactrum.</title>
        <authorList>
            <person name="Dharne M."/>
        </authorList>
    </citation>
    <scope>NUCLEOTIDE SEQUENCE [LARGE SCALE GENOMIC DNA]</scope>
    <source>
        <strain evidence="2 4">DSM 13340</strain>
    </source>
</reference>
<evidence type="ECO:0000313" key="4">
    <source>
        <dbReference type="Proteomes" id="UP000558475"/>
    </source>
</evidence>
<reference evidence="1 3" key="1">
    <citation type="submission" date="2019-09" db="EMBL/GenBank/DDBJ databases">
        <title>Taxonomic organization of the family Brucellaceae based on a phylogenomic approach.</title>
        <authorList>
            <person name="Leclercq S."/>
            <person name="Cloeckaert A."/>
            <person name="Zygmunt M.S."/>
        </authorList>
    </citation>
    <scope>NUCLEOTIDE SEQUENCE [LARGE SCALE GENOMIC DNA]</scope>
    <source>
        <strain evidence="1 3">LMG 18957</strain>
    </source>
</reference>
<dbReference type="Proteomes" id="UP000430843">
    <property type="component" value="Unassembled WGS sequence"/>
</dbReference>
<proteinExistence type="predicted"/>
<evidence type="ECO:0000313" key="3">
    <source>
        <dbReference type="Proteomes" id="UP000430843"/>
    </source>
</evidence>
<evidence type="ECO:0000313" key="1">
    <source>
        <dbReference type="EMBL" id="KAB2666544.1"/>
    </source>
</evidence>
<accession>A0A7X6JA39</accession>
<dbReference type="EMBL" id="WBWA01000003">
    <property type="protein sequence ID" value="KAB2666544.1"/>
    <property type="molecule type" value="Genomic_DNA"/>
</dbReference>
<keyword evidence="3" id="KW-1185">Reference proteome</keyword>
<protein>
    <submittedName>
        <fullName evidence="2">Uncharacterized protein</fullName>
    </submittedName>
</protein>